<feature type="compositionally biased region" description="Acidic residues" evidence="1">
    <location>
        <begin position="64"/>
        <end position="78"/>
    </location>
</feature>
<feature type="region of interest" description="Disordered" evidence="1">
    <location>
        <begin position="1"/>
        <end position="22"/>
    </location>
</feature>
<sequence length="78" mass="8022">MAQPAMAMQCDTPDPPYPSTDLKPLPVEAILCHDAGALGALGAALEAQRARKPEEPGLASGLESGEDGDATDLDPCFD</sequence>
<proteinExistence type="predicted"/>
<comment type="caution">
    <text evidence="2">The sequence shown here is derived from an EMBL/GenBank/DDBJ whole genome shotgun (WGS) entry which is preliminary data.</text>
</comment>
<feature type="region of interest" description="Disordered" evidence="1">
    <location>
        <begin position="48"/>
        <end position="78"/>
    </location>
</feature>
<evidence type="ECO:0000313" key="2">
    <source>
        <dbReference type="EMBL" id="RMZ55008.1"/>
    </source>
</evidence>
<name>A0A3M7KWV6_AUXPR</name>
<dbReference type="AlphaFoldDB" id="A0A3M7KWV6"/>
<organism evidence="2 3">
    <name type="scientific">Auxenochlorella protothecoides</name>
    <name type="common">Green microalga</name>
    <name type="synonym">Chlorella protothecoides</name>
    <dbReference type="NCBI Taxonomy" id="3075"/>
    <lineage>
        <taxon>Eukaryota</taxon>
        <taxon>Viridiplantae</taxon>
        <taxon>Chlorophyta</taxon>
        <taxon>core chlorophytes</taxon>
        <taxon>Trebouxiophyceae</taxon>
        <taxon>Chlorellales</taxon>
        <taxon>Chlorellaceae</taxon>
        <taxon>Auxenochlorella</taxon>
    </lineage>
</organism>
<dbReference type="EMBL" id="QOKY01000172">
    <property type="protein sequence ID" value="RMZ55008.1"/>
    <property type="molecule type" value="Genomic_DNA"/>
</dbReference>
<gene>
    <name evidence="2" type="ORF">APUTEX25_000525</name>
</gene>
<protein>
    <submittedName>
        <fullName evidence="2">Uncharacterized protein</fullName>
    </submittedName>
</protein>
<evidence type="ECO:0000256" key="1">
    <source>
        <dbReference type="SAM" id="MobiDB-lite"/>
    </source>
</evidence>
<reference evidence="3" key="1">
    <citation type="journal article" date="2018" name="Algal Res.">
        <title>Characterization of plant carbon substrate utilization by Auxenochlorella protothecoides.</title>
        <authorList>
            <person name="Vogler B.W."/>
            <person name="Starkenburg S.R."/>
            <person name="Sudasinghe N."/>
            <person name="Schambach J.Y."/>
            <person name="Rollin J.A."/>
            <person name="Pattathil S."/>
            <person name="Barry A.N."/>
        </authorList>
    </citation>
    <scope>NUCLEOTIDE SEQUENCE [LARGE SCALE GENOMIC DNA]</scope>
    <source>
        <strain evidence="3">UTEX 25</strain>
    </source>
</reference>
<evidence type="ECO:0000313" key="3">
    <source>
        <dbReference type="Proteomes" id="UP000279271"/>
    </source>
</evidence>
<dbReference type="Proteomes" id="UP000279271">
    <property type="component" value="Unassembled WGS sequence"/>
</dbReference>
<accession>A0A3M7KWV6</accession>